<proteinExistence type="predicted"/>
<dbReference type="EMBL" id="RJLM01000001">
    <property type="protein sequence ID" value="RWX57176.1"/>
    <property type="molecule type" value="Genomic_DNA"/>
</dbReference>
<accession>A0A3S3UPF1</accession>
<organism evidence="1 2">
    <name type="scientific">Photobacterium chitinilyticum</name>
    <dbReference type="NCBI Taxonomy" id="2485123"/>
    <lineage>
        <taxon>Bacteria</taxon>
        <taxon>Pseudomonadati</taxon>
        <taxon>Pseudomonadota</taxon>
        <taxon>Gammaproteobacteria</taxon>
        <taxon>Vibrionales</taxon>
        <taxon>Vibrionaceae</taxon>
        <taxon>Photobacterium</taxon>
    </lineage>
</organism>
<gene>
    <name evidence="1" type="ORF">EDI28_03850</name>
</gene>
<evidence type="ECO:0000313" key="2">
    <source>
        <dbReference type="Proteomes" id="UP000287563"/>
    </source>
</evidence>
<keyword evidence="2" id="KW-1185">Reference proteome</keyword>
<evidence type="ECO:0000313" key="1">
    <source>
        <dbReference type="EMBL" id="RWX57176.1"/>
    </source>
</evidence>
<dbReference type="OrthoDB" id="5812735at2"/>
<protein>
    <submittedName>
        <fullName evidence="1">Uncharacterized protein</fullName>
    </submittedName>
</protein>
<comment type="caution">
    <text evidence="1">The sequence shown here is derived from an EMBL/GenBank/DDBJ whole genome shotgun (WGS) entry which is preliminary data.</text>
</comment>
<name>A0A3S3UPF1_9GAMM</name>
<dbReference type="Proteomes" id="UP000287563">
    <property type="component" value="Unassembled WGS sequence"/>
</dbReference>
<dbReference type="RefSeq" id="WP_128782486.1">
    <property type="nucleotide sequence ID" value="NZ_JAKJSG010000043.1"/>
</dbReference>
<sequence length="231" mass="27248">MNNELSAQQKTIRDQTEALLDLLPTLKAELYFAGCDEKSRILKRIDKVCSELKRLQELQANKPDIDVYDINNPVHLLKHYEFSASIYHSDEMGHIQVQALESNQLYALEELLQRIDENKEWDACFLMFESQPRLWLLRFSEHLENTANYHTNCLIEISNLLTDRSDLIALLQNADRWHWDSSNRQAIPVLVKDIEALLHHHYCDELEREIDTSILTMLKDRLDRLYMKITP</sequence>
<dbReference type="AlphaFoldDB" id="A0A3S3UPF1"/>
<reference evidence="1 2" key="1">
    <citation type="submission" date="2018-11" db="EMBL/GenBank/DDBJ databases">
        <title>Photobacterium sp. BEI247 sp. nov., a marine bacterium isolated from Yongle Blue Hole in the South China Sea.</title>
        <authorList>
            <person name="Wang X."/>
        </authorList>
    </citation>
    <scope>NUCLEOTIDE SEQUENCE [LARGE SCALE GENOMIC DNA]</scope>
    <source>
        <strain evidence="2">BEI247</strain>
    </source>
</reference>